<reference evidence="10" key="1">
    <citation type="submission" date="2011-12" db="EMBL/GenBank/DDBJ databases">
        <title>The complete genome of chromosome of Sulfobacillus acidophilus DSM 10332.</title>
        <authorList>
            <person name="Lucas S."/>
            <person name="Han J."/>
            <person name="Lapidus A."/>
            <person name="Bruce D."/>
            <person name="Goodwin L."/>
            <person name="Pitluck S."/>
            <person name="Peters L."/>
            <person name="Kyrpides N."/>
            <person name="Mavromatis K."/>
            <person name="Ivanova N."/>
            <person name="Mikhailova N."/>
            <person name="Chertkov O."/>
            <person name="Saunders E."/>
            <person name="Detter J.C."/>
            <person name="Tapia R."/>
            <person name="Han C."/>
            <person name="Land M."/>
            <person name="Hauser L."/>
            <person name="Markowitz V."/>
            <person name="Cheng J.-F."/>
            <person name="Hugenholtz P."/>
            <person name="Woyke T."/>
            <person name="Wu D."/>
            <person name="Pukall R."/>
            <person name="Gehrich-Schroeter G."/>
            <person name="Schneider S."/>
            <person name="Klenk H.-P."/>
            <person name="Eisen J.A."/>
        </authorList>
    </citation>
    <scope>NUCLEOTIDE SEQUENCE [LARGE SCALE GENOMIC DNA]</scope>
    <source>
        <strain evidence="10">ATCC 700253 / DSM 10332 / NAL</strain>
    </source>
</reference>
<feature type="transmembrane region" description="Helical" evidence="7">
    <location>
        <begin position="118"/>
        <end position="142"/>
    </location>
</feature>
<dbReference type="HOGENOM" id="CLU_016047_1_2_9"/>
<feature type="transmembrane region" description="Helical" evidence="7">
    <location>
        <begin position="23"/>
        <end position="45"/>
    </location>
</feature>
<dbReference type="Proteomes" id="UP000005439">
    <property type="component" value="Chromosome"/>
</dbReference>
<keyword evidence="4 7" id="KW-0812">Transmembrane</keyword>
<dbReference type="GO" id="GO:0005886">
    <property type="term" value="C:plasma membrane"/>
    <property type="evidence" value="ECO:0007669"/>
    <property type="project" value="UniProtKB-SubCell"/>
</dbReference>
<comment type="subcellular location">
    <subcellularLocation>
        <location evidence="1 7">Cell membrane</location>
        <topology evidence="1 7">Multi-pass membrane protein</topology>
    </subcellularLocation>
</comment>
<dbReference type="PANTHER" id="PTHR43744:SF12">
    <property type="entry name" value="ABC TRANSPORTER PERMEASE PROTEIN MG189-RELATED"/>
    <property type="match status" value="1"/>
</dbReference>
<dbReference type="STRING" id="679936.Sulac_2129"/>
<dbReference type="Gene3D" id="1.10.3720.10">
    <property type="entry name" value="MetI-like"/>
    <property type="match status" value="1"/>
</dbReference>
<dbReference type="PANTHER" id="PTHR43744">
    <property type="entry name" value="ABC TRANSPORTER PERMEASE PROTEIN MG189-RELATED-RELATED"/>
    <property type="match status" value="1"/>
</dbReference>
<dbReference type="InterPro" id="IPR035906">
    <property type="entry name" value="MetI-like_sf"/>
</dbReference>
<feature type="domain" description="ABC transmembrane type-1" evidence="8">
    <location>
        <begin position="83"/>
        <end position="274"/>
    </location>
</feature>
<feature type="transmembrane region" description="Helical" evidence="7">
    <location>
        <begin position="154"/>
        <end position="174"/>
    </location>
</feature>
<feature type="transmembrane region" description="Helical" evidence="7">
    <location>
        <begin position="82"/>
        <end position="106"/>
    </location>
</feature>
<evidence type="ECO:0000313" key="9">
    <source>
        <dbReference type="EMBL" id="AEW05615.1"/>
    </source>
</evidence>
<evidence type="ECO:0000256" key="7">
    <source>
        <dbReference type="RuleBase" id="RU363032"/>
    </source>
</evidence>
<dbReference type="GO" id="GO:0055085">
    <property type="term" value="P:transmembrane transport"/>
    <property type="evidence" value="ECO:0007669"/>
    <property type="project" value="InterPro"/>
</dbReference>
<feature type="transmembrane region" description="Helical" evidence="7">
    <location>
        <begin position="253"/>
        <end position="273"/>
    </location>
</feature>
<accession>G8TT00</accession>
<dbReference type="CDD" id="cd06261">
    <property type="entry name" value="TM_PBP2"/>
    <property type="match status" value="1"/>
</dbReference>
<evidence type="ECO:0000313" key="10">
    <source>
        <dbReference type="Proteomes" id="UP000005439"/>
    </source>
</evidence>
<comment type="similarity">
    <text evidence="7">Belongs to the binding-protein-dependent transport system permease family.</text>
</comment>
<organism evidence="9 10">
    <name type="scientific">Sulfobacillus acidophilus (strain ATCC 700253 / DSM 10332 / NAL)</name>
    <dbReference type="NCBI Taxonomy" id="679936"/>
    <lineage>
        <taxon>Bacteria</taxon>
        <taxon>Bacillati</taxon>
        <taxon>Bacillota</taxon>
        <taxon>Clostridia</taxon>
        <taxon>Eubacteriales</taxon>
        <taxon>Clostridiales Family XVII. Incertae Sedis</taxon>
        <taxon>Sulfobacillus</taxon>
    </lineage>
</organism>
<keyword evidence="6 7" id="KW-0472">Membrane</keyword>
<keyword evidence="5 7" id="KW-1133">Transmembrane helix</keyword>
<evidence type="ECO:0000256" key="1">
    <source>
        <dbReference type="ARBA" id="ARBA00004651"/>
    </source>
</evidence>
<reference evidence="9 10" key="2">
    <citation type="journal article" date="2012" name="Stand. Genomic Sci.">
        <title>Complete genome sequence of the moderately thermophilic mineral-sulfide-oxidizing firmicute Sulfobacillus acidophilus type strain (NAL(T)).</title>
        <authorList>
            <person name="Anderson I."/>
            <person name="Chertkov O."/>
            <person name="Chen A."/>
            <person name="Saunders E."/>
            <person name="Lapidus A."/>
            <person name="Nolan M."/>
            <person name="Lucas S."/>
            <person name="Hammon N."/>
            <person name="Deshpande S."/>
            <person name="Cheng J.F."/>
            <person name="Han C."/>
            <person name="Tapia R."/>
            <person name="Goodwin L.A."/>
            <person name="Pitluck S."/>
            <person name="Liolios K."/>
            <person name="Pagani I."/>
            <person name="Ivanova N."/>
            <person name="Mikhailova N."/>
            <person name="Pati A."/>
            <person name="Palaniappan K."/>
            <person name="Land M."/>
            <person name="Pan C."/>
            <person name="Rohde M."/>
            <person name="Pukall R."/>
            <person name="Goker M."/>
            <person name="Detter J.C."/>
            <person name="Woyke T."/>
            <person name="Bristow J."/>
            <person name="Eisen J.A."/>
            <person name="Markowitz V."/>
            <person name="Hugenholtz P."/>
            <person name="Kyrpides N.C."/>
            <person name="Klenk H.P."/>
            <person name="Mavromatis K."/>
        </authorList>
    </citation>
    <scope>NUCLEOTIDE SEQUENCE [LARGE SCALE GENOMIC DNA]</scope>
    <source>
        <strain evidence="10">ATCC 700253 / DSM 10332 / NAL</strain>
    </source>
</reference>
<dbReference type="InterPro" id="IPR000515">
    <property type="entry name" value="MetI-like"/>
</dbReference>
<gene>
    <name evidence="9" type="ordered locus">Sulac_2129</name>
</gene>
<name>G8TT00_SULAD</name>
<keyword evidence="2 7" id="KW-0813">Transport</keyword>
<dbReference type="PROSITE" id="PS50928">
    <property type="entry name" value="ABC_TM1"/>
    <property type="match status" value="1"/>
</dbReference>
<evidence type="ECO:0000259" key="8">
    <source>
        <dbReference type="PROSITE" id="PS50928"/>
    </source>
</evidence>
<keyword evidence="10" id="KW-1185">Reference proteome</keyword>
<evidence type="ECO:0000256" key="2">
    <source>
        <dbReference type="ARBA" id="ARBA00022448"/>
    </source>
</evidence>
<sequence>MVNPTVATSRSRSLAKLLSIQKMIVVVLALIWLVFSFYPVVYMVLTSLRSQSGFLLGIPWLPPAHPTLTNYVTVLQSGFAHYFLNSAIVAVSAVFLIVISALPMAYVVVRTLNPTVRLIFNIFLIGLAIPIQAAIIPIYVLIGKMGLYNTLLGLILPSVAFGLPLTILILVNFVRDIPNELYESMELEGVTEWQLLRHLVFPLARPALISVVIYNFVGIWNNFLFPLILTQTPNVRLLPLAIVSFQGQFSMDVPAIMAAVLLSAIPLILAYIIGRRYLLRGLTAGFNR</sequence>
<dbReference type="KEGG" id="sap:Sulac_2129"/>
<evidence type="ECO:0000256" key="4">
    <source>
        <dbReference type="ARBA" id="ARBA00022692"/>
    </source>
</evidence>
<dbReference type="EMBL" id="CP003179">
    <property type="protein sequence ID" value="AEW05615.1"/>
    <property type="molecule type" value="Genomic_DNA"/>
</dbReference>
<dbReference type="PATRIC" id="fig|679936.5.peg.2195"/>
<keyword evidence="3" id="KW-1003">Cell membrane</keyword>
<dbReference type="Pfam" id="PF00528">
    <property type="entry name" value="BPD_transp_1"/>
    <property type="match status" value="1"/>
</dbReference>
<evidence type="ECO:0000256" key="6">
    <source>
        <dbReference type="ARBA" id="ARBA00023136"/>
    </source>
</evidence>
<evidence type="ECO:0000256" key="5">
    <source>
        <dbReference type="ARBA" id="ARBA00022989"/>
    </source>
</evidence>
<protein>
    <submittedName>
        <fullName evidence="9">Carbohydrate ABC transporter membrane protein 2, CUT1 family</fullName>
    </submittedName>
</protein>
<evidence type="ECO:0000256" key="3">
    <source>
        <dbReference type="ARBA" id="ARBA00022475"/>
    </source>
</evidence>
<dbReference type="SUPFAM" id="SSF161098">
    <property type="entry name" value="MetI-like"/>
    <property type="match status" value="1"/>
</dbReference>
<proteinExistence type="inferred from homology"/>
<dbReference type="AlphaFoldDB" id="G8TT00"/>